<evidence type="ECO:0000259" key="3">
    <source>
        <dbReference type="PROSITE" id="PS51186"/>
    </source>
</evidence>
<dbReference type="Gene3D" id="3.40.630.30">
    <property type="match status" value="1"/>
</dbReference>
<evidence type="ECO:0000313" key="4">
    <source>
        <dbReference type="EMBL" id="MDX8486305.1"/>
    </source>
</evidence>
<gene>
    <name evidence="4" type="ORF">RFM52_13945</name>
</gene>
<dbReference type="InterPro" id="IPR016181">
    <property type="entry name" value="Acyl_CoA_acyltransferase"/>
</dbReference>
<reference evidence="4 5" key="1">
    <citation type="submission" date="2023-08" db="EMBL/GenBank/DDBJ databases">
        <title>Implementing the SeqCode for naming new Mesorhizobium species isolated from Vachellia karroo root nodules.</title>
        <authorList>
            <person name="Van Lill M."/>
        </authorList>
    </citation>
    <scope>NUCLEOTIDE SEQUENCE [LARGE SCALE GENOMIC DNA]</scope>
    <source>
        <strain evidence="4 5">VK2B</strain>
    </source>
</reference>
<dbReference type="PANTHER" id="PTHR43877:SF2">
    <property type="entry name" value="AMINOALKYLPHOSPHONATE N-ACETYLTRANSFERASE-RELATED"/>
    <property type="match status" value="1"/>
</dbReference>
<dbReference type="InterPro" id="IPR000182">
    <property type="entry name" value="GNAT_dom"/>
</dbReference>
<dbReference type="InterPro" id="IPR050832">
    <property type="entry name" value="Bact_Acetyltransf"/>
</dbReference>
<dbReference type="Proteomes" id="UP001280156">
    <property type="component" value="Unassembled WGS sequence"/>
</dbReference>
<dbReference type="Pfam" id="PF00583">
    <property type="entry name" value="Acetyltransf_1"/>
    <property type="match status" value="1"/>
</dbReference>
<keyword evidence="2" id="KW-0012">Acyltransferase</keyword>
<organism evidence="4 5">
    <name type="scientific">Mesorhizobium humile</name>
    <dbReference type="NCBI Taxonomy" id="3072313"/>
    <lineage>
        <taxon>Bacteria</taxon>
        <taxon>Pseudomonadati</taxon>
        <taxon>Pseudomonadota</taxon>
        <taxon>Alphaproteobacteria</taxon>
        <taxon>Hyphomicrobiales</taxon>
        <taxon>Phyllobacteriaceae</taxon>
        <taxon>Mesorhizobium</taxon>
    </lineage>
</organism>
<evidence type="ECO:0000313" key="5">
    <source>
        <dbReference type="Proteomes" id="UP001280156"/>
    </source>
</evidence>
<keyword evidence="1" id="KW-0808">Transferase</keyword>
<evidence type="ECO:0000256" key="2">
    <source>
        <dbReference type="ARBA" id="ARBA00023315"/>
    </source>
</evidence>
<evidence type="ECO:0000256" key="1">
    <source>
        <dbReference type="ARBA" id="ARBA00022679"/>
    </source>
</evidence>
<protein>
    <submittedName>
        <fullName evidence="4">GNAT family N-acetyltransferase</fullName>
    </submittedName>
</protein>
<dbReference type="CDD" id="cd04301">
    <property type="entry name" value="NAT_SF"/>
    <property type="match status" value="1"/>
</dbReference>
<proteinExistence type="predicted"/>
<dbReference type="PROSITE" id="PS51186">
    <property type="entry name" value="GNAT"/>
    <property type="match status" value="1"/>
</dbReference>
<feature type="domain" description="N-acetyltransferase" evidence="3">
    <location>
        <begin position="35"/>
        <end position="185"/>
    </location>
</feature>
<name>A0ABU4YJM7_9HYPH</name>
<dbReference type="EMBL" id="JAVIIV010000008">
    <property type="protein sequence ID" value="MDX8486305.1"/>
    <property type="molecule type" value="Genomic_DNA"/>
</dbReference>
<dbReference type="SUPFAM" id="SSF55729">
    <property type="entry name" value="Acyl-CoA N-acyltransferases (Nat)"/>
    <property type="match status" value="1"/>
</dbReference>
<comment type="caution">
    <text evidence="4">The sequence shown here is derived from an EMBL/GenBank/DDBJ whole genome shotgun (WGS) entry which is preliminary data.</text>
</comment>
<keyword evidence="5" id="KW-1185">Reference proteome</keyword>
<sequence>MARRTAWTWQRQPRRRRGDCRRHEKGCRGCCRGGSIVRLARPDDLTAIVALTAEAYAPYTPIFGGPPVPVTEDYTPRIERGEVWLLEEDTKLAGLIVLERHSDHAMIFSVAVAPAFQGRKLGIKLLDFAEEQARSWGVPEVRLYTNSRMERNIALYAAYGYRETGRRANPYRPGWTLVDMAKPVDRAA</sequence>
<dbReference type="PANTHER" id="PTHR43877">
    <property type="entry name" value="AMINOALKYLPHOSPHONATE N-ACETYLTRANSFERASE-RELATED-RELATED"/>
    <property type="match status" value="1"/>
</dbReference>
<accession>A0ABU4YJM7</accession>